<evidence type="ECO:0000313" key="2">
    <source>
        <dbReference type="EMBL" id="CAF3728314.1"/>
    </source>
</evidence>
<dbReference type="EMBL" id="CAJNOQ010002339">
    <property type="protein sequence ID" value="CAF0952798.1"/>
    <property type="molecule type" value="Genomic_DNA"/>
</dbReference>
<proteinExistence type="predicted"/>
<dbReference type="Proteomes" id="UP000681722">
    <property type="component" value="Unassembled WGS sequence"/>
</dbReference>
<dbReference type="OrthoDB" id="10004943at2759"/>
<dbReference type="EMBL" id="CAJOBC010002338">
    <property type="protein sequence ID" value="CAF3728314.1"/>
    <property type="molecule type" value="Genomic_DNA"/>
</dbReference>
<keyword evidence="3" id="KW-1185">Reference proteome</keyword>
<name>A0A814D9U8_9BILA</name>
<evidence type="ECO:0000313" key="1">
    <source>
        <dbReference type="EMBL" id="CAF0952798.1"/>
    </source>
</evidence>
<comment type="caution">
    <text evidence="1">The sequence shown here is derived from an EMBL/GenBank/DDBJ whole genome shotgun (WGS) entry which is preliminary data.</text>
</comment>
<sequence length="258" mass="30281">MTSDGTSNQKCPHCEKGRGIVPCIGCQNVFCLTHFKQHREELSIEFEQIVSKRNTFYQTLDPIFQDKNFANIDVLNQVDQWEKETIKEVMDIANVTRQNIQQHIKDVKNIMKKRMDDITMELQERMEKQNYVEHDIELLNFSVEKLRKDIEDMANMNNIHIQIEKIDWQSIIAVLKDRTDAPKIEKQLEPLNVNQNVDKPSLLKPKTYSSTPHKCHTCGIETWQKKIAHVVDISCVVGIQNDIVQENSDIRRKKNKFY</sequence>
<reference evidence="1" key="1">
    <citation type="submission" date="2021-02" db="EMBL/GenBank/DDBJ databases">
        <authorList>
            <person name="Nowell W R."/>
        </authorList>
    </citation>
    <scope>NUCLEOTIDE SEQUENCE</scope>
</reference>
<accession>A0A814D9U8</accession>
<organism evidence="1 3">
    <name type="scientific">Didymodactylos carnosus</name>
    <dbReference type="NCBI Taxonomy" id="1234261"/>
    <lineage>
        <taxon>Eukaryota</taxon>
        <taxon>Metazoa</taxon>
        <taxon>Spiralia</taxon>
        <taxon>Gnathifera</taxon>
        <taxon>Rotifera</taxon>
        <taxon>Eurotatoria</taxon>
        <taxon>Bdelloidea</taxon>
        <taxon>Philodinida</taxon>
        <taxon>Philodinidae</taxon>
        <taxon>Didymodactylos</taxon>
    </lineage>
</organism>
<dbReference type="AlphaFoldDB" id="A0A814D9U8"/>
<dbReference type="Proteomes" id="UP000663829">
    <property type="component" value="Unassembled WGS sequence"/>
</dbReference>
<gene>
    <name evidence="1" type="ORF">GPM918_LOCUS11338</name>
    <name evidence="2" type="ORF">SRO942_LOCUS11337</name>
</gene>
<protein>
    <submittedName>
        <fullName evidence="1">Uncharacterized protein</fullName>
    </submittedName>
</protein>
<evidence type="ECO:0000313" key="3">
    <source>
        <dbReference type="Proteomes" id="UP000663829"/>
    </source>
</evidence>